<dbReference type="InterPro" id="IPR027417">
    <property type="entry name" value="P-loop_NTPase"/>
</dbReference>
<dbReference type="InterPro" id="IPR056884">
    <property type="entry name" value="NPHP3-like_N"/>
</dbReference>
<dbReference type="AlphaFoldDB" id="A0A8H5CWT1"/>
<evidence type="ECO:0000256" key="2">
    <source>
        <dbReference type="SAM" id="MobiDB-lite"/>
    </source>
</evidence>
<evidence type="ECO:0000256" key="1">
    <source>
        <dbReference type="ARBA" id="ARBA00022737"/>
    </source>
</evidence>
<dbReference type="Pfam" id="PF24883">
    <property type="entry name" value="NPHP3_N"/>
    <property type="match status" value="1"/>
</dbReference>
<organism evidence="4 5">
    <name type="scientific">Leucocoprinus leucothites</name>
    <dbReference type="NCBI Taxonomy" id="201217"/>
    <lineage>
        <taxon>Eukaryota</taxon>
        <taxon>Fungi</taxon>
        <taxon>Dikarya</taxon>
        <taxon>Basidiomycota</taxon>
        <taxon>Agaricomycotina</taxon>
        <taxon>Agaricomycetes</taxon>
        <taxon>Agaricomycetidae</taxon>
        <taxon>Agaricales</taxon>
        <taxon>Agaricineae</taxon>
        <taxon>Agaricaceae</taxon>
        <taxon>Leucocoprinus</taxon>
    </lineage>
</organism>
<feature type="compositionally biased region" description="Basic and acidic residues" evidence="2">
    <location>
        <begin position="24"/>
        <end position="39"/>
    </location>
</feature>
<sequence length="1243" mass="141478">MVSPGSFAEAAARGSNVPPGAHADQPRTVHPLREDEHCDQSSSNAGEREMVTTALPEVLSSHDSSTGYNAARSLTSPYLNTLGGYQRDGYISPSTAQIPYFFQHNIPPGETMSATPHSTPIATHYGGIFPGAHDFVIGNFAPVVIYNPTEDPRKAEEYEKQKRAEDDERRRKAEEALQELKARRLLGAMLDSEERGYVPRCNEDTRKDLRSYIVEWGRMNAVMKHLLWLSGPAGVGKSAVAQTVAEEIGRLLGAVFFFSRPNKRDDPKFFIPTLVYQLAVLLPEYKRIVGQRFRDDPSIFGKSRRSQFKELISDPFLPDLSQRPLSLLSHLSEQLLTSLSYRPLLIVIDGLDECDGRDAQCELVEMIVRHAQRDQNSRLRWLICSRPEPHLTLAFSSTDCRGICRHKRLEIDDDEAQKDTLSILRKGFADIKKRYPDQLAHDWPHAGYIDFIADRASGHLGFASFIIRFIDDQEYGNPSGQLEVCLEFLNCAGPNNPINPLHPLDLLYTRILSDIPETTLPTTQRILGLLLLYGDKRLTTLVHANFLGLDRATFYHSLRCLHSVVSIPLPHEAWDKPIRVYHASFTDYLMNPARAGKFVLDEREVHLDVANQSVGWFRHFCKNPSDDFDLSELPWYPPQTIWTVVNALPFSGVDCQGICRYERLEIDNDEVQKDTLCILRKGFRDIRERYPDQLAQSWPHAGDVDFIADRASGDLKLVSFIICFIGDEEYGNPSNQLKVCLDILECTGPGNHSNPPQPLDLFYIRILSNIPETTLPTTQRILGLLLLYGDKRLTTLVHANFLGLDQAAFYHSLQCLHSVVFIPPLSEASTKPIRIYHASFSNYLRDEACAGKYVLDEGVMHLYVAIHGLKWLSHFCEKPSDQQVLPELTWPKDPMLPDSQTILDSVCNFAFAPCWRAFPQAPKASGFTLRNTLRNFDFNIDYSKWEDKTGEFAYFLWWLMLSDWIYIHCNIQELLPGTGNEIVIVWNEKDHHTFIKPFLSNAKETNYTSIHLVLCTCTLANFYLIPSMAIQDSDKLREDDLVIVFVGQRRSGKSYLIDLLIRQQDHHAQSWVIPPILATRIVHPECGKQIVLVDTPGFDYDTRPKEVLTYTNNWLEKMYKNNVKISGIIYTYPIKSCQMDTSPPDVFWRFRSLFSGEAGVHMLFVTTMWENIDPSVGENREVQLKGKLQKDLIARGVGVDRLASGTEEEAWRIINRLLEMANIRKKASKVMPKFSLTQAEELI</sequence>
<feature type="domain" description="Nephrocystin 3-like N-terminal" evidence="3">
    <location>
        <begin position="223"/>
        <end position="386"/>
    </location>
</feature>
<dbReference type="Proteomes" id="UP000559027">
    <property type="component" value="Unassembled WGS sequence"/>
</dbReference>
<gene>
    <name evidence="4" type="ORF">D9756_009612</name>
</gene>
<evidence type="ECO:0000313" key="4">
    <source>
        <dbReference type="EMBL" id="KAF5348586.1"/>
    </source>
</evidence>
<name>A0A8H5CWT1_9AGAR</name>
<evidence type="ECO:0000313" key="5">
    <source>
        <dbReference type="Proteomes" id="UP000559027"/>
    </source>
</evidence>
<feature type="region of interest" description="Disordered" evidence="2">
    <location>
        <begin position="152"/>
        <end position="171"/>
    </location>
</feature>
<dbReference type="Gene3D" id="3.40.50.300">
    <property type="entry name" value="P-loop containing nucleotide triphosphate hydrolases"/>
    <property type="match status" value="2"/>
</dbReference>
<comment type="caution">
    <text evidence="4">The sequence shown here is derived from an EMBL/GenBank/DDBJ whole genome shotgun (WGS) entry which is preliminary data.</text>
</comment>
<proteinExistence type="predicted"/>
<feature type="region of interest" description="Disordered" evidence="2">
    <location>
        <begin position="1"/>
        <end position="48"/>
    </location>
</feature>
<protein>
    <recommendedName>
        <fullName evidence="3">Nephrocystin 3-like N-terminal domain-containing protein</fullName>
    </recommendedName>
</protein>
<dbReference type="EMBL" id="JAACJO010000019">
    <property type="protein sequence ID" value="KAF5348586.1"/>
    <property type="molecule type" value="Genomic_DNA"/>
</dbReference>
<keyword evidence="5" id="KW-1185">Reference proteome</keyword>
<accession>A0A8H5CWT1</accession>
<dbReference type="PANTHER" id="PTHR10039:SF14">
    <property type="entry name" value="NACHT DOMAIN-CONTAINING PROTEIN"/>
    <property type="match status" value="1"/>
</dbReference>
<keyword evidence="1" id="KW-0677">Repeat</keyword>
<reference evidence="4 5" key="1">
    <citation type="journal article" date="2020" name="ISME J.">
        <title>Uncovering the hidden diversity of litter-decomposition mechanisms in mushroom-forming fungi.</title>
        <authorList>
            <person name="Floudas D."/>
            <person name="Bentzer J."/>
            <person name="Ahren D."/>
            <person name="Johansson T."/>
            <person name="Persson P."/>
            <person name="Tunlid A."/>
        </authorList>
    </citation>
    <scope>NUCLEOTIDE SEQUENCE [LARGE SCALE GENOMIC DNA]</scope>
    <source>
        <strain evidence="4 5">CBS 146.42</strain>
    </source>
</reference>
<dbReference type="OrthoDB" id="8954335at2759"/>
<dbReference type="PANTHER" id="PTHR10039">
    <property type="entry name" value="AMELOGENIN"/>
    <property type="match status" value="1"/>
</dbReference>
<dbReference type="SUPFAM" id="SSF52540">
    <property type="entry name" value="P-loop containing nucleoside triphosphate hydrolases"/>
    <property type="match status" value="2"/>
</dbReference>
<evidence type="ECO:0000259" key="3">
    <source>
        <dbReference type="Pfam" id="PF24883"/>
    </source>
</evidence>